<gene>
    <name evidence="3" type="ORF">INF26_03620</name>
</gene>
<sequence length="165" mass="16962">MRYQGSAAYSYDAAQRERELSQRASAPSFEVVTGGGLDAQARAGVSPVFLARLKAALAVAAVLVVLGMARVGISVATVSLLSANSDLTAQIEETSSLNAQLKVQRSVLSSNARISRIATQNYGMVLADSYVTLDLTPADEEAGATGADGDAAQTADNAPADANVK</sequence>
<feature type="transmembrane region" description="Helical" evidence="2">
    <location>
        <begin position="55"/>
        <end position="81"/>
    </location>
</feature>
<keyword evidence="2" id="KW-0472">Membrane</keyword>
<keyword evidence="2" id="KW-0812">Transmembrane</keyword>
<organism evidence="3 4">
    <name type="scientific">Thermophilibacter gallinarum</name>
    <dbReference type="NCBI Taxonomy" id="2779357"/>
    <lineage>
        <taxon>Bacteria</taxon>
        <taxon>Bacillati</taxon>
        <taxon>Actinomycetota</taxon>
        <taxon>Coriobacteriia</taxon>
        <taxon>Coriobacteriales</taxon>
        <taxon>Atopobiaceae</taxon>
        <taxon>Thermophilibacter</taxon>
    </lineage>
</organism>
<evidence type="ECO:0000313" key="4">
    <source>
        <dbReference type="Proteomes" id="UP001194273"/>
    </source>
</evidence>
<evidence type="ECO:0000256" key="2">
    <source>
        <dbReference type="SAM" id="Phobius"/>
    </source>
</evidence>
<evidence type="ECO:0000313" key="3">
    <source>
        <dbReference type="EMBL" id="MBE5023943.1"/>
    </source>
</evidence>
<comment type="caution">
    <text evidence="3">The sequence shown here is derived from an EMBL/GenBank/DDBJ whole genome shotgun (WGS) entry which is preliminary data.</text>
</comment>
<keyword evidence="3" id="KW-0131">Cell cycle</keyword>
<keyword evidence="3" id="KW-0132">Cell division</keyword>
<dbReference type="Proteomes" id="UP001194273">
    <property type="component" value="Unassembled WGS sequence"/>
</dbReference>
<dbReference type="EMBL" id="JADCJZ010000001">
    <property type="protein sequence ID" value="MBE5023943.1"/>
    <property type="molecule type" value="Genomic_DNA"/>
</dbReference>
<accession>A0ABR9QSA4</accession>
<dbReference type="RefSeq" id="WP_193529349.1">
    <property type="nucleotide sequence ID" value="NZ_JADCJZ010000001.1"/>
</dbReference>
<protein>
    <submittedName>
        <fullName evidence="3">Cell division protein FtsL</fullName>
    </submittedName>
</protein>
<proteinExistence type="predicted"/>
<feature type="region of interest" description="Disordered" evidence="1">
    <location>
        <begin position="141"/>
        <end position="165"/>
    </location>
</feature>
<evidence type="ECO:0000256" key="1">
    <source>
        <dbReference type="SAM" id="MobiDB-lite"/>
    </source>
</evidence>
<name>A0ABR9QSA4_9ACTN</name>
<feature type="compositionally biased region" description="Low complexity" evidence="1">
    <location>
        <begin position="143"/>
        <end position="165"/>
    </location>
</feature>
<dbReference type="GO" id="GO:0051301">
    <property type="term" value="P:cell division"/>
    <property type="evidence" value="ECO:0007669"/>
    <property type="project" value="UniProtKB-KW"/>
</dbReference>
<keyword evidence="4" id="KW-1185">Reference proteome</keyword>
<keyword evidence="2" id="KW-1133">Transmembrane helix</keyword>
<reference evidence="3 4" key="1">
    <citation type="submission" date="2020-10" db="EMBL/GenBank/DDBJ databases">
        <title>ChiBAC.</title>
        <authorList>
            <person name="Zenner C."/>
            <person name="Hitch T.C.A."/>
            <person name="Clavel T."/>
        </authorList>
    </citation>
    <scope>NUCLEOTIDE SEQUENCE [LARGE SCALE GENOMIC DNA]</scope>
    <source>
        <strain evidence="3 4">DSM 107455</strain>
    </source>
</reference>